<evidence type="ECO:0000313" key="3">
    <source>
        <dbReference type="Proteomes" id="UP001158576"/>
    </source>
</evidence>
<dbReference type="EMBL" id="OU015569">
    <property type="protein sequence ID" value="CAG5099964.1"/>
    <property type="molecule type" value="Genomic_DNA"/>
</dbReference>
<proteinExistence type="predicted"/>
<feature type="region of interest" description="Disordered" evidence="1">
    <location>
        <begin position="1"/>
        <end position="38"/>
    </location>
</feature>
<feature type="region of interest" description="Disordered" evidence="1">
    <location>
        <begin position="55"/>
        <end position="81"/>
    </location>
</feature>
<name>A0ABN7SJ12_OIKDI</name>
<gene>
    <name evidence="2" type="ORF">OKIOD_LOCUS8334</name>
</gene>
<keyword evidence="3" id="KW-1185">Reference proteome</keyword>
<feature type="compositionally biased region" description="Polar residues" evidence="1">
    <location>
        <begin position="22"/>
        <end position="31"/>
    </location>
</feature>
<evidence type="ECO:0000313" key="2">
    <source>
        <dbReference type="EMBL" id="CAG5099964.1"/>
    </source>
</evidence>
<protein>
    <submittedName>
        <fullName evidence="2">Oidioi.mRNA.OKI2018_I69.XSR.g16776.t1.cds</fullName>
    </submittedName>
</protein>
<sequence length="81" mass="9088">MPTPADNYGPQDMRGFICKGPTTESSLTSPRPSGRTPKKTKFLFSIKKKEKFVSEEEEHKGIEVEQPEAPIIRTFSSQSSE</sequence>
<reference evidence="2 3" key="1">
    <citation type="submission" date="2021-04" db="EMBL/GenBank/DDBJ databases">
        <authorList>
            <person name="Bliznina A."/>
        </authorList>
    </citation>
    <scope>NUCLEOTIDE SEQUENCE [LARGE SCALE GENOMIC DNA]</scope>
</reference>
<evidence type="ECO:0000256" key="1">
    <source>
        <dbReference type="SAM" id="MobiDB-lite"/>
    </source>
</evidence>
<accession>A0ABN7SJ12</accession>
<dbReference type="Proteomes" id="UP001158576">
    <property type="component" value="Chromosome XSR"/>
</dbReference>
<organism evidence="2 3">
    <name type="scientific">Oikopleura dioica</name>
    <name type="common">Tunicate</name>
    <dbReference type="NCBI Taxonomy" id="34765"/>
    <lineage>
        <taxon>Eukaryota</taxon>
        <taxon>Metazoa</taxon>
        <taxon>Chordata</taxon>
        <taxon>Tunicata</taxon>
        <taxon>Appendicularia</taxon>
        <taxon>Copelata</taxon>
        <taxon>Oikopleuridae</taxon>
        <taxon>Oikopleura</taxon>
    </lineage>
</organism>